<keyword evidence="2" id="KW-0808">Transferase</keyword>
<dbReference type="InterPro" id="IPR015847">
    <property type="entry name" value="ExoRNase_PH_dom2"/>
</dbReference>
<dbReference type="PANTHER" id="PTHR11252">
    <property type="entry name" value="POLYRIBONUCLEOTIDE NUCLEOTIDYLTRANSFERASE"/>
    <property type="match status" value="1"/>
</dbReference>
<dbReference type="PANTHER" id="PTHR11252:SF0">
    <property type="entry name" value="POLYRIBONUCLEOTIDE NUCLEOTIDYLTRANSFERASE 1, MITOCHONDRIAL"/>
    <property type="match status" value="1"/>
</dbReference>
<evidence type="ECO:0000259" key="6">
    <source>
        <dbReference type="Pfam" id="PF03725"/>
    </source>
</evidence>
<accession>X0VW22</accession>
<sequence length="261" mass="28462">LITQNIMEAKEVKMDLAGREFKLSNSPIQTYASGYVTVSLGDTVILANATISPEAREGADFFPMVVDYEENMYAAGKIKGSRFVKREGRPSENATIISRLIDRPMRPLFPKTTRNEVQIICTALSIDMEVNPATTAINAASVALLLSGAPFEGPVGAVRMGYLNDKLIVNPTYEECENGKLDLIVAGTPDAITMVEAAAKEVPEDIILQALEMAHAEIKKICQLQLDYVKQFKITPIELSLAEPDEEAEKAVKAVVTDKNA</sequence>
<dbReference type="GO" id="GO:0005829">
    <property type="term" value="C:cytosol"/>
    <property type="evidence" value="ECO:0007669"/>
    <property type="project" value="TreeGrafter"/>
</dbReference>
<feature type="domain" description="Exoribonuclease phosphorolytic" evidence="6">
    <location>
        <begin position="153"/>
        <end position="216"/>
    </location>
</feature>
<evidence type="ECO:0000256" key="3">
    <source>
        <dbReference type="ARBA" id="ARBA00022695"/>
    </source>
</evidence>
<dbReference type="EC" id="2.7.7.8" evidence="1"/>
<dbReference type="SUPFAM" id="SSF55666">
    <property type="entry name" value="Ribonuclease PH domain 2-like"/>
    <property type="match status" value="1"/>
</dbReference>
<keyword evidence="3" id="KW-0548">Nucleotidyltransferase</keyword>
<dbReference type="InterPro" id="IPR027408">
    <property type="entry name" value="PNPase/RNase_PH_dom_sf"/>
</dbReference>
<dbReference type="GO" id="GO:0003723">
    <property type="term" value="F:RNA binding"/>
    <property type="evidence" value="ECO:0007669"/>
    <property type="project" value="UniProtKB-KW"/>
</dbReference>
<proteinExistence type="predicted"/>
<gene>
    <name evidence="7" type="ORF">S01H1_51351</name>
</gene>
<dbReference type="InterPro" id="IPR001247">
    <property type="entry name" value="ExoRNase_PH_dom1"/>
</dbReference>
<feature type="non-terminal residue" evidence="7">
    <location>
        <position position="261"/>
    </location>
</feature>
<evidence type="ECO:0000256" key="2">
    <source>
        <dbReference type="ARBA" id="ARBA00022679"/>
    </source>
</evidence>
<dbReference type="GO" id="GO:0006402">
    <property type="term" value="P:mRNA catabolic process"/>
    <property type="evidence" value="ECO:0007669"/>
    <property type="project" value="InterPro"/>
</dbReference>
<evidence type="ECO:0000256" key="1">
    <source>
        <dbReference type="ARBA" id="ARBA00012416"/>
    </source>
</evidence>
<dbReference type="InterPro" id="IPR012162">
    <property type="entry name" value="PNPase"/>
</dbReference>
<evidence type="ECO:0000256" key="4">
    <source>
        <dbReference type="ARBA" id="ARBA00022884"/>
    </source>
</evidence>
<feature type="domain" description="Exoribonuclease phosphorolytic" evidence="5">
    <location>
        <begin position="19"/>
        <end position="150"/>
    </location>
</feature>
<name>X0VW22_9ZZZZ</name>
<dbReference type="SUPFAM" id="SSF54211">
    <property type="entry name" value="Ribosomal protein S5 domain 2-like"/>
    <property type="match status" value="1"/>
</dbReference>
<keyword evidence="4" id="KW-0694">RNA-binding</keyword>
<dbReference type="AlphaFoldDB" id="X0VW22"/>
<dbReference type="InterPro" id="IPR036345">
    <property type="entry name" value="ExoRNase_PH_dom2_sf"/>
</dbReference>
<organism evidence="7">
    <name type="scientific">marine sediment metagenome</name>
    <dbReference type="NCBI Taxonomy" id="412755"/>
    <lineage>
        <taxon>unclassified sequences</taxon>
        <taxon>metagenomes</taxon>
        <taxon>ecological metagenomes</taxon>
    </lineage>
</organism>
<dbReference type="InterPro" id="IPR020568">
    <property type="entry name" value="Ribosomal_Su5_D2-typ_SF"/>
</dbReference>
<reference evidence="7" key="1">
    <citation type="journal article" date="2014" name="Front. Microbiol.">
        <title>High frequency of phylogenetically diverse reductive dehalogenase-homologous genes in deep subseafloor sedimentary metagenomes.</title>
        <authorList>
            <person name="Kawai M."/>
            <person name="Futagami T."/>
            <person name="Toyoda A."/>
            <person name="Takaki Y."/>
            <person name="Nishi S."/>
            <person name="Hori S."/>
            <person name="Arai W."/>
            <person name="Tsubouchi T."/>
            <person name="Morono Y."/>
            <person name="Uchiyama I."/>
            <person name="Ito T."/>
            <person name="Fujiyama A."/>
            <person name="Inagaki F."/>
            <person name="Takami H."/>
        </authorList>
    </citation>
    <scope>NUCLEOTIDE SEQUENCE</scope>
    <source>
        <strain evidence="7">Expedition CK06-06</strain>
    </source>
</reference>
<dbReference type="Pfam" id="PF01138">
    <property type="entry name" value="RNase_PH"/>
    <property type="match status" value="1"/>
</dbReference>
<dbReference type="EMBL" id="BARS01033136">
    <property type="protein sequence ID" value="GAG22465.1"/>
    <property type="molecule type" value="Genomic_DNA"/>
</dbReference>
<dbReference type="FunFam" id="3.30.230.70:FF:000001">
    <property type="entry name" value="Polyribonucleotide nucleotidyltransferase"/>
    <property type="match status" value="1"/>
</dbReference>
<dbReference type="Pfam" id="PF03725">
    <property type="entry name" value="RNase_PH_C"/>
    <property type="match status" value="1"/>
</dbReference>
<protein>
    <recommendedName>
        <fullName evidence="1">polyribonucleotide nucleotidyltransferase</fullName>
        <ecNumber evidence="1">2.7.7.8</ecNumber>
    </recommendedName>
</protein>
<evidence type="ECO:0000259" key="5">
    <source>
        <dbReference type="Pfam" id="PF01138"/>
    </source>
</evidence>
<comment type="caution">
    <text evidence="7">The sequence shown here is derived from an EMBL/GenBank/DDBJ whole genome shotgun (WGS) entry which is preliminary data.</text>
</comment>
<evidence type="ECO:0000313" key="7">
    <source>
        <dbReference type="EMBL" id="GAG22465.1"/>
    </source>
</evidence>
<dbReference type="GO" id="GO:0000175">
    <property type="term" value="F:3'-5'-RNA exonuclease activity"/>
    <property type="evidence" value="ECO:0007669"/>
    <property type="project" value="TreeGrafter"/>
</dbReference>
<dbReference type="Gene3D" id="3.30.230.70">
    <property type="entry name" value="GHMP Kinase, N-terminal domain"/>
    <property type="match status" value="1"/>
</dbReference>
<dbReference type="GO" id="GO:0004654">
    <property type="term" value="F:polyribonucleotide nucleotidyltransferase activity"/>
    <property type="evidence" value="ECO:0007669"/>
    <property type="project" value="UniProtKB-EC"/>
</dbReference>
<feature type="non-terminal residue" evidence="7">
    <location>
        <position position="1"/>
    </location>
</feature>